<reference evidence="2" key="1">
    <citation type="submission" date="2021-04" db="EMBL/GenBank/DDBJ databases">
        <authorList>
            <person name="Rodrigo-Torres L."/>
            <person name="Arahal R. D."/>
            <person name="Lucena T."/>
        </authorList>
    </citation>
    <scope>NUCLEOTIDE SEQUENCE</scope>
    <source>
        <strain evidence="2">AS29M-1</strain>
    </source>
</reference>
<gene>
    <name evidence="2" type="ORF">CRYO30217_02610</name>
</gene>
<protein>
    <recommendedName>
        <fullName evidence="4">Outer membrane protein beta-barrel domain-containing protein</fullName>
    </recommendedName>
</protein>
<evidence type="ECO:0000313" key="3">
    <source>
        <dbReference type="Proteomes" id="UP000683507"/>
    </source>
</evidence>
<evidence type="ECO:0008006" key="4">
    <source>
        <dbReference type="Google" id="ProtNLM"/>
    </source>
</evidence>
<proteinExistence type="predicted"/>
<organism evidence="2 3">
    <name type="scientific">Parvicella tangerina</name>
    <dbReference type="NCBI Taxonomy" id="2829795"/>
    <lineage>
        <taxon>Bacteria</taxon>
        <taxon>Pseudomonadati</taxon>
        <taxon>Bacteroidota</taxon>
        <taxon>Flavobacteriia</taxon>
        <taxon>Flavobacteriales</taxon>
        <taxon>Parvicellaceae</taxon>
        <taxon>Parvicella</taxon>
    </lineage>
</organism>
<dbReference type="Proteomes" id="UP000683507">
    <property type="component" value="Chromosome"/>
</dbReference>
<feature type="signal peptide" evidence="1">
    <location>
        <begin position="1"/>
        <end position="19"/>
    </location>
</feature>
<keyword evidence="1" id="KW-0732">Signal</keyword>
<evidence type="ECO:0000256" key="1">
    <source>
        <dbReference type="SAM" id="SignalP"/>
    </source>
</evidence>
<evidence type="ECO:0000313" key="2">
    <source>
        <dbReference type="EMBL" id="CAG5084960.1"/>
    </source>
</evidence>
<dbReference type="AlphaFoldDB" id="A0A916JPX7"/>
<accession>A0A916JPX7</accession>
<name>A0A916JPX7_9FLAO</name>
<dbReference type="EMBL" id="OU015584">
    <property type="protein sequence ID" value="CAG5084960.1"/>
    <property type="molecule type" value="Genomic_DNA"/>
</dbReference>
<dbReference type="KEGG" id="ptan:CRYO30217_02610"/>
<dbReference type="RefSeq" id="WP_258542828.1">
    <property type="nucleotide sequence ID" value="NZ_OU015584.1"/>
</dbReference>
<feature type="chain" id="PRO_5037633980" description="Outer membrane protein beta-barrel domain-containing protein" evidence="1">
    <location>
        <begin position="20"/>
        <end position="248"/>
    </location>
</feature>
<sequence length="248" mass="27855">MRVFSLVLLLLLLGTNLFSQEDTDFSSCKRVTLSSDMVGLIPSFQFGTVTYNAGAEVYLKNKKSITVNVGWIKGGEHSGLFAIHSQGTDGFKGQLEIKHYLGKYELFEPAILLFWPHIFQYKTQKHENSGYYVACQTSFQTTETLRSENVPGDNGGEYYKNDYSVNRKAGIIDVKVGYQCVKKYGITIDQSIGVGLQFISSYPKNRLGGDSRWPASQKELLGKNFESGKGFFPHIAYQLKLGWSFGKF</sequence>
<keyword evidence="3" id="KW-1185">Reference proteome</keyword>